<feature type="domain" description="Outer membrane lipoprotein BamD-like" evidence="7">
    <location>
        <begin position="29"/>
        <end position="208"/>
    </location>
</feature>
<feature type="repeat" description="TPR" evidence="6">
    <location>
        <begin position="69"/>
        <end position="102"/>
    </location>
</feature>
<evidence type="ECO:0000259" key="7">
    <source>
        <dbReference type="Pfam" id="PF13525"/>
    </source>
</evidence>
<evidence type="ECO:0000313" key="8">
    <source>
        <dbReference type="EMBL" id="SMC84695.1"/>
    </source>
</evidence>
<evidence type="ECO:0000256" key="6">
    <source>
        <dbReference type="PROSITE-ProRule" id="PRU00339"/>
    </source>
</evidence>
<dbReference type="NCBIfam" id="TIGR03302">
    <property type="entry name" value="OM_YfiO"/>
    <property type="match status" value="1"/>
</dbReference>
<dbReference type="InterPro" id="IPR011990">
    <property type="entry name" value="TPR-like_helical_dom_sf"/>
</dbReference>
<dbReference type="Proteomes" id="UP000192418">
    <property type="component" value="Unassembled WGS sequence"/>
</dbReference>
<dbReference type="InterPro" id="IPR039565">
    <property type="entry name" value="BamD-like"/>
</dbReference>
<name>A0A1W2CHG3_9BACT</name>
<keyword evidence="3" id="KW-0564">Palmitate</keyword>
<keyword evidence="9" id="KW-1185">Reference proteome</keyword>
<dbReference type="STRING" id="1121400.SAMN02746065_11265"/>
<sequence>MRIASVVMITVLFFFAGCSWFNEPDREMEKSAETLVNEGSANYKEGNYRDAIHSFTTLRDWYPFSKYAILAELKIADSHYKLKSYEEAIPAYQEFENLHPKNEAIPFVIYRIGMCWYKKIRSVDKDQTPAAKAMAEFQRLMERFPQDPLSVKAAKKIKRCRENLAGHEAYVADYYLKIKQYKAALKRYESILAIYPETKFGEKALEQIALCKKKINKE</sequence>
<dbReference type="SMART" id="SM00028">
    <property type="entry name" value="TPR"/>
    <property type="match status" value="3"/>
</dbReference>
<keyword evidence="5" id="KW-0449">Lipoprotein</keyword>
<evidence type="ECO:0000256" key="4">
    <source>
        <dbReference type="ARBA" id="ARBA00023237"/>
    </source>
</evidence>
<accession>A0A1W2CHG3</accession>
<dbReference type="EMBL" id="FWXY01000012">
    <property type="protein sequence ID" value="SMC84695.1"/>
    <property type="molecule type" value="Genomic_DNA"/>
</dbReference>
<keyword evidence="6" id="KW-0802">TPR repeat</keyword>
<dbReference type="PROSITE" id="PS51257">
    <property type="entry name" value="PROKAR_LIPOPROTEIN"/>
    <property type="match status" value="1"/>
</dbReference>
<dbReference type="Gene3D" id="1.25.40.10">
    <property type="entry name" value="Tetratricopeptide repeat domain"/>
    <property type="match status" value="1"/>
</dbReference>
<evidence type="ECO:0000256" key="2">
    <source>
        <dbReference type="ARBA" id="ARBA00023136"/>
    </source>
</evidence>
<keyword evidence="2" id="KW-0472">Membrane</keyword>
<evidence type="ECO:0000313" key="9">
    <source>
        <dbReference type="Proteomes" id="UP000192418"/>
    </source>
</evidence>
<dbReference type="GO" id="GO:1990063">
    <property type="term" value="C:Bam protein complex"/>
    <property type="evidence" value="ECO:0007669"/>
    <property type="project" value="TreeGrafter"/>
</dbReference>
<protein>
    <submittedName>
        <fullName evidence="8">Beta-barrel assembly machine subunit BamD</fullName>
    </submittedName>
</protein>
<dbReference type="InterPro" id="IPR017689">
    <property type="entry name" value="BamD"/>
</dbReference>
<reference evidence="8 9" key="1">
    <citation type="submission" date="2017-04" db="EMBL/GenBank/DDBJ databases">
        <authorList>
            <person name="Afonso C.L."/>
            <person name="Miller P.J."/>
            <person name="Scott M.A."/>
            <person name="Spackman E."/>
            <person name="Goraichik I."/>
            <person name="Dimitrov K.M."/>
            <person name="Suarez D.L."/>
            <person name="Swayne D.E."/>
        </authorList>
    </citation>
    <scope>NUCLEOTIDE SEQUENCE [LARGE SCALE GENOMIC DNA]</scope>
    <source>
        <strain evidence="8 9">DSM 3385</strain>
    </source>
</reference>
<evidence type="ECO:0000256" key="5">
    <source>
        <dbReference type="ARBA" id="ARBA00023288"/>
    </source>
</evidence>
<dbReference type="RefSeq" id="WP_232367140.1">
    <property type="nucleotide sequence ID" value="NZ_FWXY01000012.1"/>
</dbReference>
<dbReference type="InterPro" id="IPR019734">
    <property type="entry name" value="TPR_rpt"/>
</dbReference>
<dbReference type="PANTHER" id="PTHR37423">
    <property type="entry name" value="SOLUBLE LYTIC MUREIN TRANSGLYCOSYLASE-RELATED"/>
    <property type="match status" value="1"/>
</dbReference>
<keyword evidence="4" id="KW-0998">Cell outer membrane</keyword>
<dbReference type="Pfam" id="PF13525">
    <property type="entry name" value="YfiO"/>
    <property type="match status" value="1"/>
</dbReference>
<dbReference type="PANTHER" id="PTHR37423:SF1">
    <property type="entry name" value="OUTER MEMBRANE PROTEIN ASSEMBLY FACTOR BAMD"/>
    <property type="match status" value="1"/>
</dbReference>
<evidence type="ECO:0000256" key="1">
    <source>
        <dbReference type="ARBA" id="ARBA00022729"/>
    </source>
</evidence>
<dbReference type="AlphaFoldDB" id="A0A1W2CHG3"/>
<evidence type="ECO:0000256" key="3">
    <source>
        <dbReference type="ARBA" id="ARBA00023139"/>
    </source>
</evidence>
<dbReference type="GO" id="GO:0051205">
    <property type="term" value="P:protein insertion into membrane"/>
    <property type="evidence" value="ECO:0007669"/>
    <property type="project" value="TreeGrafter"/>
</dbReference>
<organism evidence="8 9">
    <name type="scientific">Desulfocicer vacuolatum DSM 3385</name>
    <dbReference type="NCBI Taxonomy" id="1121400"/>
    <lineage>
        <taxon>Bacteria</taxon>
        <taxon>Pseudomonadati</taxon>
        <taxon>Thermodesulfobacteriota</taxon>
        <taxon>Desulfobacteria</taxon>
        <taxon>Desulfobacterales</taxon>
        <taxon>Desulfobacteraceae</taxon>
        <taxon>Desulfocicer</taxon>
    </lineage>
</organism>
<dbReference type="SUPFAM" id="SSF48452">
    <property type="entry name" value="TPR-like"/>
    <property type="match status" value="1"/>
</dbReference>
<gene>
    <name evidence="8" type="ORF">SAMN02746065_11265</name>
</gene>
<dbReference type="HAMAP" id="MF_00922">
    <property type="entry name" value="OM_assembly_BamD"/>
    <property type="match status" value="1"/>
</dbReference>
<dbReference type="PROSITE" id="PS50005">
    <property type="entry name" value="TPR"/>
    <property type="match status" value="1"/>
</dbReference>
<proteinExistence type="inferred from homology"/>
<keyword evidence="1" id="KW-0732">Signal</keyword>